<dbReference type="Proteomes" id="UP001497497">
    <property type="component" value="Unassembled WGS sequence"/>
</dbReference>
<keyword evidence="3" id="KW-0539">Nucleus</keyword>
<evidence type="ECO:0000256" key="1">
    <source>
        <dbReference type="ARBA" id="ARBA00004604"/>
    </source>
</evidence>
<evidence type="ECO:0000313" key="6">
    <source>
        <dbReference type="Proteomes" id="UP001497497"/>
    </source>
</evidence>
<dbReference type="PANTHER" id="PTHR12928">
    <property type="entry name" value="FRG1 PROTEIN"/>
    <property type="match status" value="1"/>
</dbReference>
<dbReference type="EMBL" id="CAXITT010000262">
    <property type="protein sequence ID" value="CAL1537453.1"/>
    <property type="molecule type" value="Genomic_DNA"/>
</dbReference>
<dbReference type="GO" id="GO:0005730">
    <property type="term" value="C:nucleolus"/>
    <property type="evidence" value="ECO:0007669"/>
    <property type="project" value="UniProtKB-SubCell"/>
</dbReference>
<keyword evidence="6" id="KW-1185">Reference proteome</keyword>
<dbReference type="GO" id="GO:0055120">
    <property type="term" value="C:striated muscle dense body"/>
    <property type="evidence" value="ECO:0007669"/>
    <property type="project" value="TreeGrafter"/>
</dbReference>
<comment type="similarity">
    <text evidence="2">Belongs to the FRG1 family.</text>
</comment>
<dbReference type="InterPro" id="IPR010414">
    <property type="entry name" value="FRG1"/>
</dbReference>
<dbReference type="SUPFAM" id="SSF50405">
    <property type="entry name" value="Actin-crosslinking proteins"/>
    <property type="match status" value="1"/>
</dbReference>
<keyword evidence="4" id="KW-0175">Coiled coil</keyword>
<evidence type="ECO:0000256" key="2">
    <source>
        <dbReference type="ARBA" id="ARBA00010878"/>
    </source>
</evidence>
<dbReference type="CDD" id="cd23338">
    <property type="entry name" value="beta-trefoil_FSCN_FRG1"/>
    <property type="match status" value="1"/>
</dbReference>
<name>A0AAV2HTM1_LYMST</name>
<evidence type="ECO:0000256" key="4">
    <source>
        <dbReference type="SAM" id="Coils"/>
    </source>
</evidence>
<accession>A0AAV2HTM1</accession>
<dbReference type="GO" id="GO:0071013">
    <property type="term" value="C:catalytic step 2 spliceosome"/>
    <property type="evidence" value="ECO:0007669"/>
    <property type="project" value="TreeGrafter"/>
</dbReference>
<comment type="subcellular location">
    <subcellularLocation>
        <location evidence="1">Nucleus</location>
        <location evidence="1">Nucleolus</location>
    </subcellularLocation>
</comment>
<dbReference type="Pfam" id="PF06229">
    <property type="entry name" value="FRG1"/>
    <property type="match status" value="1"/>
</dbReference>
<reference evidence="5 6" key="1">
    <citation type="submission" date="2024-04" db="EMBL/GenBank/DDBJ databases">
        <authorList>
            <consortium name="Genoscope - CEA"/>
            <person name="William W."/>
        </authorList>
    </citation>
    <scope>NUCLEOTIDE SEQUENCE [LARGE SCALE GENOMIC DNA]</scope>
</reference>
<gene>
    <name evidence="5" type="ORF">GSLYS_00011366001</name>
</gene>
<organism evidence="5 6">
    <name type="scientific">Lymnaea stagnalis</name>
    <name type="common">Great pond snail</name>
    <name type="synonym">Helix stagnalis</name>
    <dbReference type="NCBI Taxonomy" id="6523"/>
    <lineage>
        <taxon>Eukaryota</taxon>
        <taxon>Metazoa</taxon>
        <taxon>Spiralia</taxon>
        <taxon>Lophotrochozoa</taxon>
        <taxon>Mollusca</taxon>
        <taxon>Gastropoda</taxon>
        <taxon>Heterobranchia</taxon>
        <taxon>Euthyneura</taxon>
        <taxon>Panpulmonata</taxon>
        <taxon>Hygrophila</taxon>
        <taxon>Lymnaeoidea</taxon>
        <taxon>Lymnaeidae</taxon>
        <taxon>Lymnaea</taxon>
    </lineage>
</organism>
<proteinExistence type="inferred from homology"/>
<protein>
    <submittedName>
        <fullName evidence="5">Uncharacterized protein</fullName>
    </submittedName>
</protein>
<evidence type="ECO:0000313" key="5">
    <source>
        <dbReference type="EMBL" id="CAL1537453.1"/>
    </source>
</evidence>
<feature type="coiled-coil region" evidence="4">
    <location>
        <begin position="43"/>
        <end position="77"/>
    </location>
</feature>
<dbReference type="InterPro" id="IPR008999">
    <property type="entry name" value="Actin-crosslinking"/>
</dbReference>
<sequence length="268" mass="30499">MENLNLKLEVNMLKFLTGKENVAVPKKKKHKAPNDFAQISLGIETLTKKIQMKEKMIQELESDVGKLKCELTKLQEQISVKKKTPVEPEVLFQAKSKKRKHIRTPEDIVLQSQEKEETLEHEGWWEVEKFADIPAIVAIEIEEKTYITVLDNGALELWNHKDSGEGPTNPADIFTTIRIDTSKVAFKSVNGKHWSLQSDGRVVSIAETVGTREQFEPVFQDGKMVLIGHNNCFLSYNEDGDIVCESYTADPKMWFKLRSNAAKNKDAV</sequence>
<dbReference type="PANTHER" id="PTHR12928:SF0">
    <property type="entry name" value="FSHD REGION GENE 1"/>
    <property type="match status" value="1"/>
</dbReference>
<dbReference type="Gene3D" id="2.80.10.50">
    <property type="match status" value="1"/>
</dbReference>
<dbReference type="AlphaFoldDB" id="A0AAV2HTM1"/>
<comment type="caution">
    <text evidence="5">The sequence shown here is derived from an EMBL/GenBank/DDBJ whole genome shotgun (WGS) entry which is preliminary data.</text>
</comment>
<evidence type="ECO:0000256" key="3">
    <source>
        <dbReference type="ARBA" id="ARBA00023242"/>
    </source>
</evidence>
<dbReference type="GO" id="GO:0051015">
    <property type="term" value="F:actin filament binding"/>
    <property type="evidence" value="ECO:0007669"/>
    <property type="project" value="TreeGrafter"/>
</dbReference>